<dbReference type="AlphaFoldDB" id="A0AAD9N9A8"/>
<evidence type="ECO:0008006" key="4">
    <source>
        <dbReference type="Google" id="ProtNLM"/>
    </source>
</evidence>
<dbReference type="PANTHER" id="PTHR14386">
    <property type="entry name" value="PROTEIN FAM204A"/>
    <property type="match status" value="1"/>
</dbReference>
<keyword evidence="3" id="KW-1185">Reference proteome</keyword>
<feature type="region of interest" description="Disordered" evidence="1">
    <location>
        <begin position="101"/>
        <end position="121"/>
    </location>
</feature>
<reference evidence="2" key="1">
    <citation type="journal article" date="2023" name="Mol. Biol. Evol.">
        <title>Third-Generation Sequencing Reveals the Adaptive Role of the Epigenome in Three Deep-Sea Polychaetes.</title>
        <authorList>
            <person name="Perez M."/>
            <person name="Aroh O."/>
            <person name="Sun Y."/>
            <person name="Lan Y."/>
            <person name="Juniper S.K."/>
            <person name="Young C.R."/>
            <person name="Angers B."/>
            <person name="Qian P.Y."/>
        </authorList>
    </citation>
    <scope>NUCLEOTIDE SEQUENCE</scope>
    <source>
        <strain evidence="2">P08H-3</strain>
    </source>
</reference>
<accession>A0AAD9N9A8</accession>
<organism evidence="2 3">
    <name type="scientific">Paralvinella palmiformis</name>
    <dbReference type="NCBI Taxonomy" id="53620"/>
    <lineage>
        <taxon>Eukaryota</taxon>
        <taxon>Metazoa</taxon>
        <taxon>Spiralia</taxon>
        <taxon>Lophotrochozoa</taxon>
        <taxon>Annelida</taxon>
        <taxon>Polychaeta</taxon>
        <taxon>Sedentaria</taxon>
        <taxon>Canalipalpata</taxon>
        <taxon>Terebellida</taxon>
        <taxon>Terebelliformia</taxon>
        <taxon>Alvinellidae</taxon>
        <taxon>Paralvinella</taxon>
    </lineage>
</organism>
<feature type="compositionally biased region" description="Polar residues" evidence="1">
    <location>
        <begin position="112"/>
        <end position="121"/>
    </location>
</feature>
<proteinExistence type="predicted"/>
<dbReference type="InterPro" id="IPR037690">
    <property type="entry name" value="FAM204A"/>
</dbReference>
<dbReference type="EMBL" id="JAODUP010000138">
    <property type="protein sequence ID" value="KAK2160178.1"/>
    <property type="molecule type" value="Genomic_DNA"/>
</dbReference>
<sequence length="234" mass="26765">MEKSADCEEADESPKEKDMTVYSPKLTRCSKSDLLEKFQKLKRRRQEIIAKSSLKRIKQMQTSVTEKVAEEFKKTDDLDVLVSHQVQLPPEVLNGNETVLPDTDGGKHMSQGDDSASSCSQTADTLSNKAQSWMDFKPFLDVNAHLQHSSRDIYRPKTKLEKQIDKAIEHGDFSTAEELSDHLAVRELGTKVVDAIDAKRYADRKKREKELLKAKQKKKLNWWLMRMISEATLA</sequence>
<evidence type="ECO:0000256" key="1">
    <source>
        <dbReference type="SAM" id="MobiDB-lite"/>
    </source>
</evidence>
<protein>
    <recommendedName>
        <fullName evidence="4">Protein FAM204A</fullName>
    </recommendedName>
</protein>
<comment type="caution">
    <text evidence="2">The sequence shown here is derived from an EMBL/GenBank/DDBJ whole genome shotgun (WGS) entry which is preliminary data.</text>
</comment>
<name>A0AAD9N9A8_9ANNE</name>
<dbReference type="Proteomes" id="UP001208570">
    <property type="component" value="Unassembled WGS sequence"/>
</dbReference>
<gene>
    <name evidence="2" type="ORF">LSH36_138g01039</name>
</gene>
<dbReference type="PANTHER" id="PTHR14386:SF2">
    <property type="entry name" value="PROTEIN FAM204A"/>
    <property type="match status" value="1"/>
</dbReference>
<evidence type="ECO:0000313" key="3">
    <source>
        <dbReference type="Proteomes" id="UP001208570"/>
    </source>
</evidence>
<evidence type="ECO:0000313" key="2">
    <source>
        <dbReference type="EMBL" id="KAK2160178.1"/>
    </source>
</evidence>